<dbReference type="GO" id="GO:0004497">
    <property type="term" value="F:monooxygenase activity"/>
    <property type="evidence" value="ECO:0007669"/>
    <property type="project" value="UniProtKB-KW"/>
</dbReference>
<reference evidence="8 9" key="1">
    <citation type="submission" date="2016-10" db="EMBL/GenBank/DDBJ databases">
        <authorList>
            <person name="de Groot N.N."/>
        </authorList>
    </citation>
    <scope>NUCLEOTIDE SEQUENCE [LARGE SCALE GENOMIC DNA]</scope>
    <source>
        <strain evidence="8 9">DSM 44637</strain>
    </source>
</reference>
<comment type="cofactor">
    <cofactor evidence="5">
        <name>[2Fe-2S] cluster</name>
        <dbReference type="ChEBI" id="CHEBI:190135"/>
    </cofactor>
</comment>
<keyword evidence="4" id="KW-0411">Iron-sulfur</keyword>
<dbReference type="EMBL" id="FOWC01000003">
    <property type="protein sequence ID" value="SFO82054.1"/>
    <property type="molecule type" value="Genomic_DNA"/>
</dbReference>
<dbReference type="STRING" id="112413.SAMN05421854_103106"/>
<name>A0A1I5KAG1_9PSEU</name>
<dbReference type="PROSITE" id="PS51296">
    <property type="entry name" value="RIESKE"/>
    <property type="match status" value="1"/>
</dbReference>
<dbReference type="Gene3D" id="2.102.10.10">
    <property type="entry name" value="Rieske [2Fe-2S] iron-sulphur domain"/>
    <property type="match status" value="1"/>
</dbReference>
<keyword evidence="8" id="KW-0560">Oxidoreductase</keyword>
<evidence type="ECO:0000313" key="8">
    <source>
        <dbReference type="EMBL" id="SFO82054.1"/>
    </source>
</evidence>
<dbReference type="GO" id="GO:0046872">
    <property type="term" value="F:metal ion binding"/>
    <property type="evidence" value="ECO:0007669"/>
    <property type="project" value="UniProtKB-KW"/>
</dbReference>
<dbReference type="RefSeq" id="WP_232791791.1">
    <property type="nucleotide sequence ID" value="NZ_FOWC01000003.1"/>
</dbReference>
<evidence type="ECO:0000259" key="7">
    <source>
        <dbReference type="PROSITE" id="PS51296"/>
    </source>
</evidence>
<keyword evidence="8" id="KW-0503">Monooxygenase</keyword>
<dbReference type="PANTHER" id="PTHR21496">
    <property type="entry name" value="FERREDOXIN-RELATED"/>
    <property type="match status" value="1"/>
</dbReference>
<gene>
    <name evidence="8" type="ORF">SAMN05421854_103106</name>
</gene>
<dbReference type="Proteomes" id="UP000199137">
    <property type="component" value="Unassembled WGS sequence"/>
</dbReference>
<evidence type="ECO:0000256" key="1">
    <source>
        <dbReference type="ARBA" id="ARBA00022714"/>
    </source>
</evidence>
<dbReference type="PANTHER" id="PTHR21496:SF0">
    <property type="entry name" value="RIESKE DOMAIN-CONTAINING PROTEIN"/>
    <property type="match status" value="1"/>
</dbReference>
<keyword evidence="3" id="KW-0408">Iron</keyword>
<keyword evidence="1" id="KW-0001">2Fe-2S</keyword>
<evidence type="ECO:0000256" key="6">
    <source>
        <dbReference type="ARBA" id="ARBA00038001"/>
    </source>
</evidence>
<evidence type="ECO:0000256" key="2">
    <source>
        <dbReference type="ARBA" id="ARBA00022723"/>
    </source>
</evidence>
<dbReference type="InterPro" id="IPR017941">
    <property type="entry name" value="Rieske_2Fe-2S"/>
</dbReference>
<evidence type="ECO:0000256" key="4">
    <source>
        <dbReference type="ARBA" id="ARBA00023014"/>
    </source>
</evidence>
<keyword evidence="2" id="KW-0479">Metal-binding</keyword>
<evidence type="ECO:0000256" key="3">
    <source>
        <dbReference type="ARBA" id="ARBA00023004"/>
    </source>
</evidence>
<proteinExistence type="inferred from homology"/>
<dbReference type="GO" id="GO:0016705">
    <property type="term" value="F:oxidoreductase activity, acting on paired donors, with incorporation or reduction of molecular oxygen"/>
    <property type="evidence" value="ECO:0007669"/>
    <property type="project" value="UniProtKB-ARBA"/>
</dbReference>
<accession>A0A1I5KAG1</accession>
<feature type="domain" description="Rieske" evidence="7">
    <location>
        <begin position="10"/>
        <end position="104"/>
    </location>
</feature>
<dbReference type="Pfam" id="PF00355">
    <property type="entry name" value="Rieske"/>
    <property type="match status" value="1"/>
</dbReference>
<dbReference type="InterPro" id="IPR036922">
    <property type="entry name" value="Rieske_2Fe-2S_sf"/>
</dbReference>
<comment type="similarity">
    <text evidence="6">Belongs to the bacterial ring-hydroxylating dioxygenase ferredoxin component family.</text>
</comment>
<organism evidence="8 9">
    <name type="scientific">Amycolatopsis rubida</name>
    <dbReference type="NCBI Taxonomy" id="112413"/>
    <lineage>
        <taxon>Bacteria</taxon>
        <taxon>Bacillati</taxon>
        <taxon>Actinomycetota</taxon>
        <taxon>Actinomycetes</taxon>
        <taxon>Pseudonocardiales</taxon>
        <taxon>Pseudonocardiaceae</taxon>
        <taxon>Amycolatopsis</taxon>
    </lineage>
</organism>
<dbReference type="AlphaFoldDB" id="A0A1I5KAG1"/>
<dbReference type="SUPFAM" id="SSF50022">
    <property type="entry name" value="ISP domain"/>
    <property type="match status" value="1"/>
</dbReference>
<dbReference type="GO" id="GO:0051537">
    <property type="term" value="F:2 iron, 2 sulfur cluster binding"/>
    <property type="evidence" value="ECO:0007669"/>
    <property type="project" value="UniProtKB-KW"/>
</dbReference>
<sequence>MSGAVTGQWREAMRLDELWEGEMAGVEVGGEKVLLMNIDGDVRAYRNRCPHQAWALDEGDFDGETLTCSRHMWVFDARSGSGVNPDNCRLASFPCRVDEDGTIRVDLG</sequence>
<protein>
    <submittedName>
        <fullName evidence="8">Toluene monooxygenase system ferredoxin subunit</fullName>
    </submittedName>
</protein>
<evidence type="ECO:0000313" key="9">
    <source>
        <dbReference type="Proteomes" id="UP000199137"/>
    </source>
</evidence>
<evidence type="ECO:0000256" key="5">
    <source>
        <dbReference type="ARBA" id="ARBA00034078"/>
    </source>
</evidence>